<comment type="caution">
    <text evidence="3">The sequence shown here is derived from an EMBL/GenBank/DDBJ whole genome shotgun (WGS) entry which is preliminary data.</text>
</comment>
<proteinExistence type="predicted"/>
<keyword evidence="4" id="KW-1185">Reference proteome</keyword>
<keyword evidence="2" id="KW-1133">Transmembrane helix</keyword>
<name>A0ABV8LUD1_9ACTN</name>
<keyword evidence="2" id="KW-0812">Transmembrane</keyword>
<evidence type="ECO:0008006" key="5">
    <source>
        <dbReference type="Google" id="ProtNLM"/>
    </source>
</evidence>
<sequence>MTQPPPEPPIRPEFRVPPMRPVQAPPALDDPAARRRRMRLGIIGAVVGIGIPLLIVAVGIVIALSASGTGSERWIGLMFVMAAGLVLVGPVQIVTGIVLTAVPNTRPFGVGFLIGSAIGVMVMAGACFGPMLGSSSF</sequence>
<accession>A0ABV8LUD1</accession>
<feature type="region of interest" description="Disordered" evidence="1">
    <location>
        <begin position="1"/>
        <end position="28"/>
    </location>
</feature>
<evidence type="ECO:0000313" key="4">
    <source>
        <dbReference type="Proteomes" id="UP001595816"/>
    </source>
</evidence>
<organism evidence="3 4">
    <name type="scientific">Hamadaea flava</name>
    <dbReference type="NCBI Taxonomy" id="1742688"/>
    <lineage>
        <taxon>Bacteria</taxon>
        <taxon>Bacillati</taxon>
        <taxon>Actinomycetota</taxon>
        <taxon>Actinomycetes</taxon>
        <taxon>Micromonosporales</taxon>
        <taxon>Micromonosporaceae</taxon>
        <taxon>Hamadaea</taxon>
    </lineage>
</organism>
<dbReference type="EMBL" id="JBHSAY010000015">
    <property type="protein sequence ID" value="MFC4134410.1"/>
    <property type="molecule type" value="Genomic_DNA"/>
</dbReference>
<feature type="compositionally biased region" description="Pro residues" evidence="1">
    <location>
        <begin position="1"/>
        <end position="11"/>
    </location>
</feature>
<feature type="transmembrane region" description="Helical" evidence="2">
    <location>
        <begin position="40"/>
        <end position="62"/>
    </location>
</feature>
<keyword evidence="2" id="KW-0472">Membrane</keyword>
<feature type="transmembrane region" description="Helical" evidence="2">
    <location>
        <begin position="74"/>
        <end position="102"/>
    </location>
</feature>
<dbReference type="RefSeq" id="WP_253761434.1">
    <property type="nucleotide sequence ID" value="NZ_JAMZDZ010000001.1"/>
</dbReference>
<gene>
    <name evidence="3" type="ORF">ACFOZ4_27680</name>
</gene>
<evidence type="ECO:0000313" key="3">
    <source>
        <dbReference type="EMBL" id="MFC4134410.1"/>
    </source>
</evidence>
<dbReference type="Proteomes" id="UP001595816">
    <property type="component" value="Unassembled WGS sequence"/>
</dbReference>
<protein>
    <recommendedName>
        <fullName evidence="5">Integral membrane protein</fullName>
    </recommendedName>
</protein>
<evidence type="ECO:0000256" key="1">
    <source>
        <dbReference type="SAM" id="MobiDB-lite"/>
    </source>
</evidence>
<reference evidence="4" key="1">
    <citation type="journal article" date="2019" name="Int. J. Syst. Evol. Microbiol.">
        <title>The Global Catalogue of Microorganisms (GCM) 10K type strain sequencing project: providing services to taxonomists for standard genome sequencing and annotation.</title>
        <authorList>
            <consortium name="The Broad Institute Genomics Platform"/>
            <consortium name="The Broad Institute Genome Sequencing Center for Infectious Disease"/>
            <person name="Wu L."/>
            <person name="Ma J."/>
        </authorList>
    </citation>
    <scope>NUCLEOTIDE SEQUENCE [LARGE SCALE GENOMIC DNA]</scope>
    <source>
        <strain evidence="4">CGMCC 4.7289</strain>
    </source>
</reference>
<feature type="transmembrane region" description="Helical" evidence="2">
    <location>
        <begin position="109"/>
        <end position="132"/>
    </location>
</feature>
<evidence type="ECO:0000256" key="2">
    <source>
        <dbReference type="SAM" id="Phobius"/>
    </source>
</evidence>